<dbReference type="EMBL" id="KK914985">
    <property type="protein sequence ID" value="KDP25699.1"/>
    <property type="molecule type" value="Genomic_DNA"/>
</dbReference>
<organism evidence="1 2">
    <name type="scientific">Jatropha curcas</name>
    <name type="common">Barbados nut</name>
    <dbReference type="NCBI Taxonomy" id="180498"/>
    <lineage>
        <taxon>Eukaryota</taxon>
        <taxon>Viridiplantae</taxon>
        <taxon>Streptophyta</taxon>
        <taxon>Embryophyta</taxon>
        <taxon>Tracheophyta</taxon>
        <taxon>Spermatophyta</taxon>
        <taxon>Magnoliopsida</taxon>
        <taxon>eudicotyledons</taxon>
        <taxon>Gunneridae</taxon>
        <taxon>Pentapetalae</taxon>
        <taxon>rosids</taxon>
        <taxon>fabids</taxon>
        <taxon>Malpighiales</taxon>
        <taxon>Euphorbiaceae</taxon>
        <taxon>Crotonoideae</taxon>
        <taxon>Jatropheae</taxon>
        <taxon>Jatropha</taxon>
    </lineage>
</organism>
<name>A0A067K1Q8_JATCU</name>
<gene>
    <name evidence="1" type="ORF">JCGZ_24148</name>
</gene>
<protein>
    <submittedName>
        <fullName evidence="1">Uncharacterized protein</fullName>
    </submittedName>
</protein>
<sequence>MRCATQDRFRGAPLRRLQWINKYDTSVDPISEVLQFRRLSFRCVETSFPSNSLCFFLQPKLIAAENVIDWLSGNAMIDPVTCPVSHGMKLWEFIPDAETAIGLWHDLPSLLCWGTIEFSRRAGEASGTKKLESLSATAVAAALNGGGSRRGQRLRSPVNTQILRLKEPVFSDCKQSGWAGGHSESSPEVCQYGT</sequence>
<reference evidence="1 2" key="1">
    <citation type="journal article" date="2014" name="PLoS ONE">
        <title>Global Analysis of Gene Expression Profiles in Physic Nut (Jatropha curcas L.) Seedlings Exposed to Salt Stress.</title>
        <authorList>
            <person name="Zhang L."/>
            <person name="Zhang C."/>
            <person name="Wu P."/>
            <person name="Chen Y."/>
            <person name="Li M."/>
            <person name="Jiang H."/>
            <person name="Wu G."/>
        </authorList>
    </citation>
    <scope>NUCLEOTIDE SEQUENCE [LARGE SCALE GENOMIC DNA]</scope>
    <source>
        <strain evidence="2">cv. GZQX0401</strain>
        <tissue evidence="1">Young leaves</tissue>
    </source>
</reference>
<dbReference type="AlphaFoldDB" id="A0A067K1Q8"/>
<keyword evidence="2" id="KW-1185">Reference proteome</keyword>
<accession>A0A067K1Q8</accession>
<evidence type="ECO:0000313" key="2">
    <source>
        <dbReference type="Proteomes" id="UP000027138"/>
    </source>
</evidence>
<evidence type="ECO:0000313" key="1">
    <source>
        <dbReference type="EMBL" id="KDP25699.1"/>
    </source>
</evidence>
<proteinExistence type="predicted"/>
<dbReference type="Proteomes" id="UP000027138">
    <property type="component" value="Unassembled WGS sequence"/>
</dbReference>